<dbReference type="Gramene" id="AET5Gv20690000.25">
    <property type="protein sequence ID" value="AET5Gv20690000.25"/>
    <property type="gene ID" value="AET5Gv20690000"/>
</dbReference>
<dbReference type="EnsemblPlants" id="AET5Gv20690000.25">
    <property type="protein sequence ID" value="AET5Gv20690000.25"/>
    <property type="gene ID" value="AET5Gv20690000"/>
</dbReference>
<organism evidence="1 2">
    <name type="scientific">Aegilops tauschii subsp. strangulata</name>
    <name type="common">Goatgrass</name>
    <dbReference type="NCBI Taxonomy" id="200361"/>
    <lineage>
        <taxon>Eukaryota</taxon>
        <taxon>Viridiplantae</taxon>
        <taxon>Streptophyta</taxon>
        <taxon>Embryophyta</taxon>
        <taxon>Tracheophyta</taxon>
        <taxon>Spermatophyta</taxon>
        <taxon>Magnoliopsida</taxon>
        <taxon>Liliopsida</taxon>
        <taxon>Poales</taxon>
        <taxon>Poaceae</taxon>
        <taxon>BOP clade</taxon>
        <taxon>Pooideae</taxon>
        <taxon>Triticodae</taxon>
        <taxon>Triticeae</taxon>
        <taxon>Triticinae</taxon>
        <taxon>Aegilops</taxon>
    </lineage>
</organism>
<proteinExistence type="predicted"/>
<name>A0A453LAM3_AEGTS</name>
<reference evidence="1" key="5">
    <citation type="journal article" date="2021" name="G3 (Bethesda)">
        <title>Aegilops tauschii genome assembly Aet v5.0 features greater sequence contiguity and improved annotation.</title>
        <authorList>
            <person name="Wang L."/>
            <person name="Zhu T."/>
            <person name="Rodriguez J.C."/>
            <person name="Deal K.R."/>
            <person name="Dubcovsky J."/>
            <person name="McGuire P.E."/>
            <person name="Lux T."/>
            <person name="Spannagl M."/>
            <person name="Mayer K.F.X."/>
            <person name="Baldrich P."/>
            <person name="Meyers B.C."/>
            <person name="Huo N."/>
            <person name="Gu Y.Q."/>
            <person name="Zhou H."/>
            <person name="Devos K.M."/>
            <person name="Bennetzen J.L."/>
            <person name="Unver T."/>
            <person name="Budak H."/>
            <person name="Gulick P.J."/>
            <person name="Galiba G."/>
            <person name="Kalapos B."/>
            <person name="Nelson D.R."/>
            <person name="Li P."/>
            <person name="You F.M."/>
            <person name="Luo M.C."/>
            <person name="Dvorak J."/>
        </authorList>
    </citation>
    <scope>NUCLEOTIDE SEQUENCE [LARGE SCALE GENOMIC DNA]</scope>
    <source>
        <strain evidence="1">cv. AL8/78</strain>
    </source>
</reference>
<reference evidence="2" key="2">
    <citation type="journal article" date="2017" name="Nat. Plants">
        <title>The Aegilops tauschii genome reveals multiple impacts of transposons.</title>
        <authorList>
            <person name="Zhao G."/>
            <person name="Zou C."/>
            <person name="Li K."/>
            <person name="Wang K."/>
            <person name="Li T."/>
            <person name="Gao L."/>
            <person name="Zhang X."/>
            <person name="Wang H."/>
            <person name="Yang Z."/>
            <person name="Liu X."/>
            <person name="Jiang W."/>
            <person name="Mao L."/>
            <person name="Kong X."/>
            <person name="Jiao Y."/>
            <person name="Jia J."/>
        </authorList>
    </citation>
    <scope>NUCLEOTIDE SEQUENCE [LARGE SCALE GENOMIC DNA]</scope>
    <source>
        <strain evidence="2">cv. AL8/78</strain>
    </source>
</reference>
<sequence>MQAPGDNTYLQMPICIIKGEISARSQISNDMENLEYGLILTISKTLILQLEPGDAHPVPVSSSWSCAAVFCAMCTRKEVIKHEYMRR</sequence>
<evidence type="ECO:0000313" key="2">
    <source>
        <dbReference type="Proteomes" id="UP000015105"/>
    </source>
</evidence>
<dbReference type="Gramene" id="AET5Gv20690000.24">
    <property type="protein sequence ID" value="AET5Gv20690000.24"/>
    <property type="gene ID" value="AET5Gv20690000"/>
</dbReference>
<dbReference type="Proteomes" id="UP000015105">
    <property type="component" value="Chromosome 5D"/>
</dbReference>
<accession>A0A453LAM3</accession>
<dbReference type="EnsemblPlants" id="AET5Gv20690000.24">
    <property type="protein sequence ID" value="AET5Gv20690000.24"/>
    <property type="gene ID" value="AET5Gv20690000"/>
</dbReference>
<reference evidence="2" key="1">
    <citation type="journal article" date="2014" name="Science">
        <title>Ancient hybridizations among the ancestral genomes of bread wheat.</title>
        <authorList>
            <consortium name="International Wheat Genome Sequencing Consortium,"/>
            <person name="Marcussen T."/>
            <person name="Sandve S.R."/>
            <person name="Heier L."/>
            <person name="Spannagl M."/>
            <person name="Pfeifer M."/>
            <person name="Jakobsen K.S."/>
            <person name="Wulff B.B."/>
            <person name="Steuernagel B."/>
            <person name="Mayer K.F."/>
            <person name="Olsen O.A."/>
        </authorList>
    </citation>
    <scope>NUCLEOTIDE SEQUENCE [LARGE SCALE GENOMIC DNA]</scope>
    <source>
        <strain evidence="2">cv. AL8/78</strain>
    </source>
</reference>
<evidence type="ECO:0000313" key="1">
    <source>
        <dbReference type="EnsemblPlants" id="AET5Gv20690000.25"/>
    </source>
</evidence>
<reference evidence="1" key="3">
    <citation type="journal article" date="2017" name="Nature">
        <title>Genome sequence of the progenitor of the wheat D genome Aegilops tauschii.</title>
        <authorList>
            <person name="Luo M.C."/>
            <person name="Gu Y.Q."/>
            <person name="Puiu D."/>
            <person name="Wang H."/>
            <person name="Twardziok S.O."/>
            <person name="Deal K.R."/>
            <person name="Huo N."/>
            <person name="Zhu T."/>
            <person name="Wang L."/>
            <person name="Wang Y."/>
            <person name="McGuire P.E."/>
            <person name="Liu S."/>
            <person name="Long H."/>
            <person name="Ramasamy R.K."/>
            <person name="Rodriguez J.C."/>
            <person name="Van S.L."/>
            <person name="Yuan L."/>
            <person name="Wang Z."/>
            <person name="Xia Z."/>
            <person name="Xiao L."/>
            <person name="Anderson O.D."/>
            <person name="Ouyang S."/>
            <person name="Liang Y."/>
            <person name="Zimin A.V."/>
            <person name="Pertea G."/>
            <person name="Qi P."/>
            <person name="Bennetzen J.L."/>
            <person name="Dai X."/>
            <person name="Dawson M.W."/>
            <person name="Muller H.G."/>
            <person name="Kugler K."/>
            <person name="Rivarola-Duarte L."/>
            <person name="Spannagl M."/>
            <person name="Mayer K.F.X."/>
            <person name="Lu F.H."/>
            <person name="Bevan M.W."/>
            <person name="Leroy P."/>
            <person name="Li P."/>
            <person name="You F.M."/>
            <person name="Sun Q."/>
            <person name="Liu Z."/>
            <person name="Lyons E."/>
            <person name="Wicker T."/>
            <person name="Salzberg S.L."/>
            <person name="Devos K.M."/>
            <person name="Dvorak J."/>
        </authorList>
    </citation>
    <scope>NUCLEOTIDE SEQUENCE [LARGE SCALE GENOMIC DNA]</scope>
    <source>
        <strain evidence="1">cv. AL8/78</strain>
    </source>
</reference>
<dbReference type="AlphaFoldDB" id="A0A453LAM3"/>
<protein>
    <submittedName>
        <fullName evidence="1">Uncharacterized protein</fullName>
    </submittedName>
</protein>
<reference evidence="1" key="4">
    <citation type="submission" date="2019-03" db="UniProtKB">
        <authorList>
            <consortium name="EnsemblPlants"/>
        </authorList>
    </citation>
    <scope>IDENTIFICATION</scope>
</reference>
<keyword evidence="2" id="KW-1185">Reference proteome</keyword>